<evidence type="ECO:0008006" key="4">
    <source>
        <dbReference type="Google" id="ProtNLM"/>
    </source>
</evidence>
<protein>
    <recommendedName>
        <fullName evidence="4">DUF4439 domain-containing protein</fullName>
    </recommendedName>
</protein>
<dbReference type="Proteomes" id="UP001501495">
    <property type="component" value="Unassembled WGS sequence"/>
</dbReference>
<comment type="caution">
    <text evidence="2">The sequence shown here is derived from an EMBL/GenBank/DDBJ whole genome shotgun (WGS) entry which is preliminary data.</text>
</comment>
<feature type="region of interest" description="Disordered" evidence="1">
    <location>
        <begin position="35"/>
        <end position="66"/>
    </location>
</feature>
<evidence type="ECO:0000313" key="2">
    <source>
        <dbReference type="EMBL" id="GAA4116331.1"/>
    </source>
</evidence>
<dbReference type="EMBL" id="BAAAZH010000012">
    <property type="protein sequence ID" value="GAA4116331.1"/>
    <property type="molecule type" value="Genomic_DNA"/>
</dbReference>
<evidence type="ECO:0000313" key="3">
    <source>
        <dbReference type="Proteomes" id="UP001501495"/>
    </source>
</evidence>
<keyword evidence="3" id="KW-1185">Reference proteome</keyword>
<sequence length="205" mass="20726">MLVPRSASPSSRSGALLLPVAVALLVATGAVGCSGEQADPVGARPASRSEPTDRGTTPAADPSLSPSVVAAAAVGERSHERVATLHALGAATLRDTGLPGDALAAQGRTLAADLEALAADASRLPPPAGSPAERLVDALGDYRALATELGRRSPAALPGSWFARIARVDRSWRGSLRDLAELSGRREVADVPDLLLPAGASAPTR</sequence>
<accession>A0ABP7XH34</accession>
<proteinExistence type="predicted"/>
<dbReference type="RefSeq" id="WP_344732779.1">
    <property type="nucleotide sequence ID" value="NZ_BAAAZH010000012.1"/>
</dbReference>
<gene>
    <name evidence="2" type="ORF">GCM10022215_15920</name>
</gene>
<evidence type="ECO:0000256" key="1">
    <source>
        <dbReference type="SAM" id="MobiDB-lite"/>
    </source>
</evidence>
<name>A0ABP7XH34_9ACTN</name>
<reference evidence="3" key="1">
    <citation type="journal article" date="2019" name="Int. J. Syst. Evol. Microbiol.">
        <title>The Global Catalogue of Microorganisms (GCM) 10K type strain sequencing project: providing services to taxonomists for standard genome sequencing and annotation.</title>
        <authorList>
            <consortium name="The Broad Institute Genomics Platform"/>
            <consortium name="The Broad Institute Genome Sequencing Center for Infectious Disease"/>
            <person name="Wu L."/>
            <person name="Ma J."/>
        </authorList>
    </citation>
    <scope>NUCLEOTIDE SEQUENCE [LARGE SCALE GENOMIC DNA]</scope>
    <source>
        <strain evidence="3">JCM 16703</strain>
    </source>
</reference>
<organism evidence="2 3">
    <name type="scientific">Nocardioides fonticola</name>
    <dbReference type="NCBI Taxonomy" id="450363"/>
    <lineage>
        <taxon>Bacteria</taxon>
        <taxon>Bacillati</taxon>
        <taxon>Actinomycetota</taxon>
        <taxon>Actinomycetes</taxon>
        <taxon>Propionibacteriales</taxon>
        <taxon>Nocardioidaceae</taxon>
        <taxon>Nocardioides</taxon>
    </lineage>
</organism>
<dbReference type="PROSITE" id="PS51257">
    <property type="entry name" value="PROKAR_LIPOPROTEIN"/>
    <property type="match status" value="1"/>
</dbReference>